<sequence>MSSSSAVLSDKPSTLKGESPERPSFSFLTLIQSSKSMFEFVFVGTRKQKVEGFVLQKFPNASFGGVIEIDACKPVTRQEQMNIYVDLMLIALTKTHIPLNAEHGAKWLMQCWSSKRVFFVRLVSDARLLELPFKVAELCSSQFDRSKHVGVFNPVQLSGQHQRDTLKRFMSGFAAVPGKEELVSTMTFKYAGLVKEQ</sequence>
<protein>
    <submittedName>
        <fullName evidence="2">Uncharacterized protein</fullName>
    </submittedName>
</protein>
<evidence type="ECO:0000313" key="2">
    <source>
        <dbReference type="EMBL" id="AQM32766.1"/>
    </source>
</evidence>
<name>A0A1Q1M966_9VIRU</name>
<accession>A0A1Q1M966</accession>
<organism evidence="2">
    <name type="scientific">Agaricus bisporus virus 6</name>
    <dbReference type="NCBI Taxonomy" id="1945750"/>
    <lineage>
        <taxon>Viruses</taxon>
    </lineage>
</organism>
<reference evidence="2" key="1">
    <citation type="submission" date="2016-12" db="EMBL/GenBank/DDBJ databases">
        <title>Multiple viral infections in Agaricus bisporus - Characterisation of 18 unique RNA viruses and 8 ORFans identified by deep sequencing.</title>
        <authorList>
            <person name="Deakin G."/>
            <person name="Dobbs E."/>
            <person name="Jones I.M."/>
            <person name="Grogan H.M."/>
            <person name="Burton K.S."/>
        </authorList>
    </citation>
    <scope>NUCLEOTIDE SEQUENCE</scope>
    <source>
        <strain evidence="2">AbV6-003</strain>
    </source>
</reference>
<evidence type="ECO:0000256" key="1">
    <source>
        <dbReference type="SAM" id="MobiDB-lite"/>
    </source>
</evidence>
<proteinExistence type="predicted"/>
<feature type="region of interest" description="Disordered" evidence="1">
    <location>
        <begin position="1"/>
        <end position="21"/>
    </location>
</feature>
<dbReference type="EMBL" id="KY357490">
    <property type="protein sequence ID" value="AQM32766.1"/>
    <property type="molecule type" value="Genomic_RNA"/>
</dbReference>